<keyword evidence="4" id="KW-1185">Reference proteome</keyword>
<dbReference type="InterPro" id="IPR019734">
    <property type="entry name" value="TPR_rpt"/>
</dbReference>
<dbReference type="SMART" id="SM00028">
    <property type="entry name" value="TPR"/>
    <property type="match status" value="3"/>
</dbReference>
<feature type="transmembrane region" description="Helical" evidence="2">
    <location>
        <begin position="15"/>
        <end position="35"/>
    </location>
</feature>
<dbReference type="STRING" id="1714016.BA724_06620"/>
<evidence type="ECO:0000256" key="2">
    <source>
        <dbReference type="SAM" id="Phobius"/>
    </source>
</evidence>
<gene>
    <name evidence="3" type="ORF">BA724_06620</name>
</gene>
<dbReference type="Gene3D" id="1.25.40.10">
    <property type="entry name" value="Tetratricopeptide repeat domain"/>
    <property type="match status" value="1"/>
</dbReference>
<keyword evidence="2" id="KW-1133">Transmembrane helix</keyword>
<comment type="caution">
    <text evidence="3">The sequence shown here is derived from an EMBL/GenBank/DDBJ whole genome shotgun (WGS) entry which is preliminary data.</text>
</comment>
<dbReference type="Pfam" id="PF13432">
    <property type="entry name" value="TPR_16"/>
    <property type="match status" value="1"/>
</dbReference>
<dbReference type="SUPFAM" id="SSF48452">
    <property type="entry name" value="TPR-like"/>
    <property type="match status" value="1"/>
</dbReference>
<evidence type="ECO:0000256" key="1">
    <source>
        <dbReference type="PROSITE-ProRule" id="PRU00339"/>
    </source>
</evidence>
<keyword evidence="1" id="KW-0802">TPR repeat</keyword>
<name>A0A1E7DPC8_9BACI</name>
<protein>
    <submittedName>
        <fullName evidence="3">Uncharacterized protein</fullName>
    </submittedName>
</protein>
<evidence type="ECO:0000313" key="3">
    <source>
        <dbReference type="EMBL" id="OES44931.1"/>
    </source>
</evidence>
<keyword evidence="2" id="KW-0472">Membrane</keyword>
<sequence length="170" mass="19360">MGKAGRFMSNITDGTIRWVIAGFLFVILIGLIYTYTAAKSQDEVYLQNYSKYEKAVELFEAQQFDQALPLFEELEKEQPRSAVIKNYLGIAYVNTGNVDAAITKYQNVLDLNPYKVEDAQFMIQFGEILLFADQKDDAKKVLEKCLTLVPPAEMPDYHEKVNQLLAQTQS</sequence>
<keyword evidence="2" id="KW-0812">Transmembrane</keyword>
<organism evidence="3 4">
    <name type="scientific">Domibacillus iocasae</name>
    <dbReference type="NCBI Taxonomy" id="1714016"/>
    <lineage>
        <taxon>Bacteria</taxon>
        <taxon>Bacillati</taxon>
        <taxon>Bacillota</taxon>
        <taxon>Bacilli</taxon>
        <taxon>Bacillales</taxon>
        <taxon>Bacillaceae</taxon>
        <taxon>Domibacillus</taxon>
    </lineage>
</organism>
<dbReference type="InterPro" id="IPR011990">
    <property type="entry name" value="TPR-like_helical_dom_sf"/>
</dbReference>
<evidence type="ECO:0000313" key="4">
    <source>
        <dbReference type="Proteomes" id="UP000095658"/>
    </source>
</evidence>
<dbReference type="Pfam" id="PF13181">
    <property type="entry name" value="TPR_8"/>
    <property type="match status" value="1"/>
</dbReference>
<dbReference type="AlphaFoldDB" id="A0A1E7DPC8"/>
<dbReference type="EMBL" id="MAMP01000021">
    <property type="protein sequence ID" value="OES44931.1"/>
    <property type="molecule type" value="Genomic_DNA"/>
</dbReference>
<accession>A0A1E7DPC8</accession>
<proteinExistence type="predicted"/>
<reference evidence="3 4" key="1">
    <citation type="submission" date="2016-06" db="EMBL/GenBank/DDBJ databases">
        <title>Domibacillus iocasae genome sequencing.</title>
        <authorList>
            <person name="Verma A."/>
            <person name="Pal Y."/>
            <person name="Ojha A.K."/>
            <person name="Krishnamurthi S."/>
        </authorList>
    </citation>
    <scope>NUCLEOTIDE SEQUENCE [LARGE SCALE GENOMIC DNA]</scope>
    <source>
        <strain evidence="3 4">DSM 29979</strain>
    </source>
</reference>
<dbReference type="OrthoDB" id="2454310at2"/>
<dbReference type="Proteomes" id="UP000095658">
    <property type="component" value="Unassembled WGS sequence"/>
</dbReference>
<feature type="repeat" description="TPR" evidence="1">
    <location>
        <begin position="82"/>
        <end position="115"/>
    </location>
</feature>
<dbReference type="PROSITE" id="PS50005">
    <property type="entry name" value="TPR"/>
    <property type="match status" value="1"/>
</dbReference>